<dbReference type="EMBL" id="CP024978">
    <property type="protein sequence ID" value="ATZ32656.1"/>
    <property type="molecule type" value="Genomic_DNA"/>
</dbReference>
<dbReference type="AlphaFoldDB" id="A0A2H4TSX1"/>
<dbReference type="Gene3D" id="3.20.20.80">
    <property type="entry name" value="Glycosidases"/>
    <property type="match status" value="1"/>
</dbReference>
<accession>A0A2H4TSX1</accession>
<evidence type="ECO:0000256" key="1">
    <source>
        <dbReference type="ARBA" id="ARBA00023295"/>
    </source>
</evidence>
<dbReference type="PROSITE" id="PS00653">
    <property type="entry name" value="GLYCOSYL_HYDROL_F1_2"/>
    <property type="match status" value="1"/>
</dbReference>
<sequence>MKAFPETFLWGGATAANQVEGAWLEDGKGITTSDLQPHGVMGKMEPRILGKENIKDVAIDFYHRYPEDIALFAEMGFTCLRISIAWARIFPQGDEAEPNEAGLAFYDRLFDEMAQAGIKPLVTLSHYEMPYGLVKNYGGWANRAVIDHFEHYARTVFTRYQHKVALWLTFNEINMSLHAPFTGVGLAEESGEAEVYQAIHHQLVASARAVKACHSLLPEAKIGNMLLGGLVYPLTCQPQDMLQAMEENRRWMFFGDVQARGQYPGYMQRFFRDHNITIEMTESDAEDLKHTVDFISFSYYMTGCVSHDESINKNAQGNILNMIPNPHLKSSEWGWQIDPVGLRVLLNTL</sequence>
<dbReference type="GO" id="GO:0016052">
    <property type="term" value="P:carbohydrate catabolic process"/>
    <property type="evidence" value="ECO:0007669"/>
    <property type="project" value="TreeGrafter"/>
</dbReference>
<dbReference type="SUPFAM" id="SSF51445">
    <property type="entry name" value="(Trans)glycosidases"/>
    <property type="match status" value="1"/>
</dbReference>
<evidence type="ECO:0000313" key="3">
    <source>
        <dbReference type="EMBL" id="ATZ32656.1"/>
    </source>
</evidence>
<keyword evidence="1" id="KW-0378">Hydrolase</keyword>
<dbReference type="InterPro" id="IPR033132">
    <property type="entry name" value="GH_1_N_CS"/>
</dbReference>
<reference evidence="3 4" key="1">
    <citation type="submission" date="2017-11" db="EMBL/GenBank/DDBJ databases">
        <title>Escherichia coli CV839-15 Genome sequencing and assembly.</title>
        <authorList>
            <person name="Li Z."/>
            <person name="Song N."/>
            <person name="Li W."/>
            <person name="Philip H.R."/>
            <person name="Bu Z."/>
            <person name="Siguo L."/>
        </authorList>
    </citation>
    <scope>NUCLEOTIDE SEQUENCE [LARGE SCALE GENOMIC DNA]</scope>
    <source>
        <strain evidence="3 4">CV839-15</strain>
    </source>
</reference>
<dbReference type="GO" id="GO:0005829">
    <property type="term" value="C:cytosol"/>
    <property type="evidence" value="ECO:0007669"/>
    <property type="project" value="TreeGrafter"/>
</dbReference>
<evidence type="ECO:0000313" key="4">
    <source>
        <dbReference type="Proteomes" id="UP000236551"/>
    </source>
</evidence>
<evidence type="ECO:0000256" key="2">
    <source>
        <dbReference type="RuleBase" id="RU003690"/>
    </source>
</evidence>
<organism evidence="3 4">
    <name type="scientific">Escherichia coli</name>
    <dbReference type="NCBI Taxonomy" id="562"/>
    <lineage>
        <taxon>Bacteria</taxon>
        <taxon>Pseudomonadati</taxon>
        <taxon>Pseudomonadota</taxon>
        <taxon>Gammaproteobacteria</taxon>
        <taxon>Enterobacterales</taxon>
        <taxon>Enterobacteriaceae</taxon>
        <taxon>Escherichia</taxon>
    </lineage>
</organism>
<dbReference type="InterPro" id="IPR001360">
    <property type="entry name" value="Glyco_hydro_1"/>
</dbReference>
<name>A0A2H4TSX1_ECOLX</name>
<dbReference type="InterPro" id="IPR017853">
    <property type="entry name" value="GH"/>
</dbReference>
<keyword evidence="1" id="KW-0326">Glycosidase</keyword>
<dbReference type="Proteomes" id="UP000236551">
    <property type="component" value="Chromosome"/>
</dbReference>
<dbReference type="PANTHER" id="PTHR10353:SF122">
    <property type="entry name" value="6-PHOSPHO-BETA-GLUCOSIDASE ASCB-RELATED"/>
    <property type="match status" value="1"/>
</dbReference>
<protein>
    <submittedName>
        <fullName evidence="3">6-phospho-beta-glucosidase</fullName>
    </submittedName>
</protein>
<dbReference type="Pfam" id="PF00232">
    <property type="entry name" value="Glyco_hydro_1"/>
    <property type="match status" value="1"/>
</dbReference>
<comment type="similarity">
    <text evidence="2">Belongs to the glycosyl hydrolase 1 family.</text>
</comment>
<dbReference type="PANTHER" id="PTHR10353">
    <property type="entry name" value="GLYCOSYL HYDROLASE"/>
    <property type="match status" value="1"/>
</dbReference>
<dbReference type="GO" id="GO:0008422">
    <property type="term" value="F:beta-glucosidase activity"/>
    <property type="evidence" value="ECO:0007669"/>
    <property type="project" value="TreeGrafter"/>
</dbReference>
<proteinExistence type="inferred from homology"/>
<gene>
    <name evidence="3" type="ORF">CV83915_02344</name>
</gene>